<feature type="compositionally biased region" description="Polar residues" evidence="1">
    <location>
        <begin position="130"/>
        <end position="140"/>
    </location>
</feature>
<evidence type="ECO:0000313" key="2">
    <source>
        <dbReference type="EMBL" id="GHP01257.1"/>
    </source>
</evidence>
<name>A0A830H7Y0_9CHLO</name>
<dbReference type="AlphaFoldDB" id="A0A830H7Y0"/>
<protein>
    <submittedName>
        <fullName evidence="2">Uncharacterized protein</fullName>
    </submittedName>
</protein>
<feature type="region of interest" description="Disordered" evidence="1">
    <location>
        <begin position="347"/>
        <end position="371"/>
    </location>
</feature>
<gene>
    <name evidence="2" type="ORF">PPROV_000001300</name>
</gene>
<feature type="compositionally biased region" description="Low complexity" evidence="1">
    <location>
        <begin position="101"/>
        <end position="124"/>
    </location>
</feature>
<organism evidence="2 3">
    <name type="scientific">Pycnococcus provasolii</name>
    <dbReference type="NCBI Taxonomy" id="41880"/>
    <lineage>
        <taxon>Eukaryota</taxon>
        <taxon>Viridiplantae</taxon>
        <taxon>Chlorophyta</taxon>
        <taxon>Pseudoscourfieldiophyceae</taxon>
        <taxon>Pseudoscourfieldiales</taxon>
        <taxon>Pycnococcaceae</taxon>
        <taxon>Pycnococcus</taxon>
    </lineage>
</organism>
<reference evidence="2" key="1">
    <citation type="submission" date="2020-10" db="EMBL/GenBank/DDBJ databases">
        <title>Unveiling of a novel bifunctional photoreceptor, Dualchrome1, isolated from a cosmopolitan green alga.</title>
        <authorList>
            <person name="Suzuki S."/>
            <person name="Kawachi M."/>
        </authorList>
    </citation>
    <scope>NUCLEOTIDE SEQUENCE</scope>
    <source>
        <strain evidence="2">NIES 2893</strain>
    </source>
</reference>
<proteinExistence type="predicted"/>
<feature type="compositionally biased region" description="Basic and acidic residues" evidence="1">
    <location>
        <begin position="85"/>
        <end position="94"/>
    </location>
</feature>
<dbReference type="Proteomes" id="UP000660262">
    <property type="component" value="Unassembled WGS sequence"/>
</dbReference>
<sequence>MASQPLSQIVRSASLALRRAELAKDAGDEKERRTYLEKFLTLVDETLPAHPSFERRKQEAEVASLIAKLPDVKLALGGGAAPPAKDAETTESKPAKPSLTAASRPSSLAERAAARRAAAAAPPAKDVETESTPAQPSSTVASRPSALAERAAARRAAAAAPSANVAAPPANVAETTESKPTTSSSTVASRPSALAESASAQRAAAAAPSANVAETTESKPATSSSTSSSSSSETEALKSEVATLREKISMIETVFSTTIERRLIMLEANTSKTRVQDEGADAKRGAELDALVAQMLPMEGRLSMLEETIAERAFSVHNVSATVPLSPVPPSPTMNAIEKRLEALEKRAASAMTSPTTERSSGEKEESNSQLTLEAVRSAAATAVKTEFDERRASLEQLLESQFEKLTLVQQVAEKHVAKLQEAAAMSAKPAIPAELFDLLHTFSAKIDALEGSHGAATEETASLKRSVADAVALASRVSSELAAISTNSDAPVTAASVAQWLSETQQLRDEVGSMLAQQDAMRAVVEGERDARRHSIRELNDQISAPLGRLDAFSAEMGALRSDVARLASFPASSAVSEAANSAAARAAAAVDERAAEAAEIAASRAVGAVRDDMSSLKRSVAEAVALASRVSGEMAAVSAVAGTSTFNQGTTFGTDGPVTASSVAQWLRESQLLRDEVGGMLTQQNALISAMDGEREARRQAIRELSERISALASGSSPAAQADAQADKRIRQLEERSYASSGEAGAAVAAATAAQQRCTNLEWRVDRLQDAHGLKATRELVSLSEAKVSALAGEVARLHREIARVRGGGQY</sequence>
<keyword evidence="3" id="KW-1185">Reference proteome</keyword>
<dbReference type="EMBL" id="BNJQ01000001">
    <property type="protein sequence ID" value="GHP01257.1"/>
    <property type="molecule type" value="Genomic_DNA"/>
</dbReference>
<comment type="caution">
    <text evidence="2">The sequence shown here is derived from an EMBL/GenBank/DDBJ whole genome shotgun (WGS) entry which is preliminary data.</text>
</comment>
<feature type="region of interest" description="Disordered" evidence="1">
    <location>
        <begin position="76"/>
        <end position="234"/>
    </location>
</feature>
<evidence type="ECO:0000256" key="1">
    <source>
        <dbReference type="SAM" id="MobiDB-lite"/>
    </source>
</evidence>
<evidence type="ECO:0000313" key="3">
    <source>
        <dbReference type="Proteomes" id="UP000660262"/>
    </source>
</evidence>
<accession>A0A830H7Y0</accession>
<feature type="compositionally biased region" description="Low complexity" evidence="1">
    <location>
        <begin position="141"/>
        <end position="234"/>
    </location>
</feature>